<dbReference type="PANTHER" id="PTHR15608:SF0">
    <property type="entry name" value="HIV TAT-SPECIFIC FACTOR 1"/>
    <property type="match status" value="1"/>
</dbReference>
<reference evidence="4 5" key="1">
    <citation type="submission" date="2019-07" db="EMBL/GenBank/DDBJ databases">
        <title>Genomics analysis of Aphanomyces spp. identifies a new class of oomycete effector associated with host adaptation.</title>
        <authorList>
            <person name="Gaulin E."/>
        </authorList>
    </citation>
    <scope>NUCLEOTIDE SEQUENCE [LARGE SCALE GENOMIC DNA]</scope>
    <source>
        <strain evidence="4 5">ATCC 201684</strain>
    </source>
</reference>
<dbReference type="PROSITE" id="PS50102">
    <property type="entry name" value="RRM"/>
    <property type="match status" value="2"/>
</dbReference>
<dbReference type="SMART" id="SM00360">
    <property type="entry name" value="RRM"/>
    <property type="match status" value="2"/>
</dbReference>
<dbReference type="Pfam" id="PF00076">
    <property type="entry name" value="RRM_1"/>
    <property type="match status" value="2"/>
</dbReference>
<dbReference type="InterPro" id="IPR034393">
    <property type="entry name" value="TatSF1-like"/>
</dbReference>
<dbReference type="SUPFAM" id="SSF54928">
    <property type="entry name" value="RNA-binding domain, RBD"/>
    <property type="match status" value="2"/>
</dbReference>
<dbReference type="InterPro" id="IPR035979">
    <property type="entry name" value="RBD_domain_sf"/>
</dbReference>
<dbReference type="GO" id="GO:0005686">
    <property type="term" value="C:U2 snRNP"/>
    <property type="evidence" value="ECO:0007669"/>
    <property type="project" value="TreeGrafter"/>
</dbReference>
<dbReference type="AlphaFoldDB" id="A0A6G0WKJ5"/>
<keyword evidence="5" id="KW-1185">Reference proteome</keyword>
<feature type="domain" description="RRM" evidence="3">
    <location>
        <begin position="64"/>
        <end position="142"/>
    </location>
</feature>
<dbReference type="GO" id="GO:0003723">
    <property type="term" value="F:RNA binding"/>
    <property type="evidence" value="ECO:0007669"/>
    <property type="project" value="UniProtKB-UniRule"/>
</dbReference>
<feature type="domain" description="RRM" evidence="3">
    <location>
        <begin position="224"/>
        <end position="304"/>
    </location>
</feature>
<evidence type="ECO:0000313" key="4">
    <source>
        <dbReference type="EMBL" id="KAF0727786.1"/>
    </source>
</evidence>
<keyword evidence="1" id="KW-0694">RNA-binding</keyword>
<dbReference type="InterPro" id="IPR012677">
    <property type="entry name" value="Nucleotide-bd_a/b_plait_sf"/>
</dbReference>
<evidence type="ECO:0000256" key="2">
    <source>
        <dbReference type="SAM" id="MobiDB-lite"/>
    </source>
</evidence>
<dbReference type="InterPro" id="IPR000504">
    <property type="entry name" value="RRM_dom"/>
</dbReference>
<comment type="caution">
    <text evidence="4">The sequence shown here is derived from an EMBL/GenBank/DDBJ whole genome shotgun (WGS) entry which is preliminary data.</text>
</comment>
<dbReference type="PANTHER" id="PTHR15608">
    <property type="entry name" value="SPLICING FACTOR U2AF-ASSOCIATED PROTEIN 2"/>
    <property type="match status" value="1"/>
</dbReference>
<gene>
    <name evidence="4" type="ORF">Ae201684_014223</name>
</gene>
<dbReference type="GO" id="GO:0005684">
    <property type="term" value="C:U2-type spliceosomal complex"/>
    <property type="evidence" value="ECO:0007669"/>
    <property type="project" value="TreeGrafter"/>
</dbReference>
<dbReference type="Proteomes" id="UP000481153">
    <property type="component" value="Unassembled WGS sequence"/>
</dbReference>
<dbReference type="Gene3D" id="3.30.70.330">
    <property type="match status" value="2"/>
</dbReference>
<evidence type="ECO:0000256" key="1">
    <source>
        <dbReference type="PROSITE-ProRule" id="PRU00176"/>
    </source>
</evidence>
<organism evidence="4 5">
    <name type="scientific">Aphanomyces euteiches</name>
    <dbReference type="NCBI Taxonomy" id="100861"/>
    <lineage>
        <taxon>Eukaryota</taxon>
        <taxon>Sar</taxon>
        <taxon>Stramenopiles</taxon>
        <taxon>Oomycota</taxon>
        <taxon>Saprolegniomycetes</taxon>
        <taxon>Saprolegniales</taxon>
        <taxon>Verrucalvaceae</taxon>
        <taxon>Aphanomyces</taxon>
    </lineage>
</organism>
<dbReference type="VEuPathDB" id="FungiDB:AeMF1_019137"/>
<protein>
    <recommendedName>
        <fullName evidence="3">RRM domain-containing protein</fullName>
    </recommendedName>
</protein>
<name>A0A6G0WKJ5_9STRA</name>
<evidence type="ECO:0000313" key="5">
    <source>
        <dbReference type="Proteomes" id="UP000481153"/>
    </source>
</evidence>
<evidence type="ECO:0000259" key="3">
    <source>
        <dbReference type="PROSITE" id="PS50102"/>
    </source>
</evidence>
<proteinExistence type="predicted"/>
<dbReference type="CDD" id="cd12285">
    <property type="entry name" value="RRM3_RBM39_like"/>
    <property type="match status" value="1"/>
</dbReference>
<accession>A0A6G0WKJ5</accession>
<sequence length="323" mass="35120">MNSSIMQRIFDREFYRIEAALDKNFDYLDRLDRARAEAIANAHARSSANGAGGPSGGKKKEKNCGVYITGLKTYIACKQLEHICHRLGRVKRIKFYKDERGSLKGDALVVFATYAMMEAAVAKLNNCEVKPGVLITAAPAEYTAKTETAGSTETRESDNAGDPDGLVDNFLQEIQQEMGVVPSAPPNLVENSPHEVGQDVISQPPSPPKVESGDASSILAQPSRSVVLRGILDAETSSDEFMDVEEDLHTECSKYGTVVQVSIRAESQLVAVEFAALDSAIECLKVMNGRWFGGQQIEAAFDQTKPEAPEDPDLMLQAFLASV</sequence>
<dbReference type="EMBL" id="VJMJ01000188">
    <property type="protein sequence ID" value="KAF0727786.1"/>
    <property type="molecule type" value="Genomic_DNA"/>
</dbReference>
<feature type="region of interest" description="Disordered" evidence="2">
    <location>
        <begin position="191"/>
        <end position="216"/>
    </location>
</feature>